<proteinExistence type="predicted"/>
<evidence type="ECO:0000313" key="1">
    <source>
        <dbReference type="EMBL" id="EKC44006.1"/>
    </source>
</evidence>
<dbReference type="GO" id="GO:0016832">
    <property type="term" value="F:aldehyde-lyase activity"/>
    <property type="evidence" value="ECO:0007669"/>
    <property type="project" value="InterPro"/>
</dbReference>
<dbReference type="EMBL" id="AJWZ01011818">
    <property type="protein sequence ID" value="EKC44006.1"/>
    <property type="molecule type" value="Genomic_DNA"/>
</dbReference>
<dbReference type="Pfam" id="PF01116">
    <property type="entry name" value="F_bP_aldolase"/>
    <property type="match status" value="1"/>
</dbReference>
<name>K1S988_9ZZZZ</name>
<dbReference type="InterPro" id="IPR000771">
    <property type="entry name" value="FBA_II"/>
</dbReference>
<organism evidence="1">
    <name type="scientific">human gut metagenome</name>
    <dbReference type="NCBI Taxonomy" id="408170"/>
    <lineage>
        <taxon>unclassified sequences</taxon>
        <taxon>metagenomes</taxon>
        <taxon>organismal metagenomes</taxon>
    </lineage>
</organism>
<dbReference type="EC" id="4.1.2.-" evidence="1"/>
<dbReference type="GO" id="GO:0005975">
    <property type="term" value="P:carbohydrate metabolic process"/>
    <property type="evidence" value="ECO:0007669"/>
    <property type="project" value="InterPro"/>
</dbReference>
<dbReference type="SUPFAM" id="SSF51569">
    <property type="entry name" value="Aldolase"/>
    <property type="match status" value="1"/>
</dbReference>
<comment type="caution">
    <text evidence="1">The sequence shown here is derived from an EMBL/GenBank/DDBJ whole genome shotgun (WGS) entry which is preliminary data.</text>
</comment>
<protein>
    <submittedName>
        <fullName evidence="1">Ketose-bisphosphate aldolase, class-II</fullName>
        <ecNumber evidence="1">4.1.2.-</ecNumber>
    </submittedName>
</protein>
<dbReference type="Gene3D" id="3.20.20.70">
    <property type="entry name" value="Aldolase class I"/>
    <property type="match status" value="1"/>
</dbReference>
<reference evidence="1" key="1">
    <citation type="journal article" date="2013" name="Environ. Microbiol.">
        <title>Microbiota from the distal guts of lean and obese adolescents exhibit partial functional redundancy besides clear differences in community structure.</title>
        <authorList>
            <person name="Ferrer M."/>
            <person name="Ruiz A."/>
            <person name="Lanza F."/>
            <person name="Haange S.B."/>
            <person name="Oberbach A."/>
            <person name="Till H."/>
            <person name="Bargiela R."/>
            <person name="Campoy C."/>
            <person name="Segura M.T."/>
            <person name="Richter M."/>
            <person name="von Bergen M."/>
            <person name="Seifert J."/>
            <person name="Suarez A."/>
        </authorList>
    </citation>
    <scope>NUCLEOTIDE SEQUENCE</scope>
</reference>
<dbReference type="AlphaFoldDB" id="K1S988"/>
<sequence length="86" mass="9695">EEIHKKVNTPLVLHGGTGISDEQFQRAISLGVRKINIATASFDSLASYAKTYCDNKEKANYFELSACEVEGVYQNVKRHIKVFNME</sequence>
<accession>K1S988</accession>
<dbReference type="GO" id="GO:0008270">
    <property type="term" value="F:zinc ion binding"/>
    <property type="evidence" value="ECO:0007669"/>
    <property type="project" value="InterPro"/>
</dbReference>
<gene>
    <name evidence="1" type="ORF">OBE_17706</name>
</gene>
<keyword evidence="1" id="KW-0456">Lyase</keyword>
<feature type="non-terminal residue" evidence="1">
    <location>
        <position position="1"/>
    </location>
</feature>
<dbReference type="InterPro" id="IPR013785">
    <property type="entry name" value="Aldolase_TIM"/>
</dbReference>